<dbReference type="InterPro" id="IPR041359">
    <property type="entry name" value="MetOD1"/>
</dbReference>
<dbReference type="InterPro" id="IPR025662">
    <property type="entry name" value="Sigma_54_int_dom_ATP-bd_1"/>
</dbReference>
<dbReference type="Gene3D" id="3.40.50.300">
    <property type="entry name" value="P-loop containing nucleotide triphosphate hydrolases"/>
    <property type="match status" value="1"/>
</dbReference>
<dbReference type="PROSITE" id="PS00675">
    <property type="entry name" value="SIGMA54_INTERACT_1"/>
    <property type="match status" value="1"/>
</dbReference>
<dbReference type="InterPro" id="IPR058031">
    <property type="entry name" value="AAA_lid_NorR"/>
</dbReference>
<dbReference type="Gene3D" id="1.10.10.60">
    <property type="entry name" value="Homeodomain-like"/>
    <property type="match status" value="1"/>
</dbReference>
<dbReference type="AlphaFoldDB" id="A0A845U9K6"/>
<dbReference type="GO" id="GO:0043565">
    <property type="term" value="F:sequence-specific DNA binding"/>
    <property type="evidence" value="ECO:0007669"/>
    <property type="project" value="InterPro"/>
</dbReference>
<dbReference type="CDD" id="cd00009">
    <property type="entry name" value="AAA"/>
    <property type="match status" value="1"/>
</dbReference>
<name>A0A845U9K6_9PROT</name>
<dbReference type="InterPro" id="IPR002078">
    <property type="entry name" value="Sigma_54_int"/>
</dbReference>
<evidence type="ECO:0000256" key="2">
    <source>
        <dbReference type="ARBA" id="ARBA00022840"/>
    </source>
</evidence>
<dbReference type="InterPro" id="IPR002197">
    <property type="entry name" value="HTH_Fis"/>
</dbReference>
<dbReference type="InterPro" id="IPR003593">
    <property type="entry name" value="AAA+_ATPase"/>
</dbReference>
<accession>A0A845U9K6</accession>
<organism evidence="6">
    <name type="scientific">Acidithiobacillus ferrianus</name>
    <dbReference type="NCBI Taxonomy" id="2678518"/>
    <lineage>
        <taxon>Bacteria</taxon>
        <taxon>Pseudomonadati</taxon>
        <taxon>Pseudomonadota</taxon>
        <taxon>Acidithiobacillia</taxon>
        <taxon>Acidithiobacillales</taxon>
        <taxon>Acidithiobacillaceae</taxon>
        <taxon>Acidithiobacillus</taxon>
    </lineage>
</organism>
<dbReference type="SMART" id="SM00382">
    <property type="entry name" value="AAA"/>
    <property type="match status" value="1"/>
</dbReference>
<gene>
    <name evidence="6" type="ORF">GL267_07860</name>
</gene>
<dbReference type="Pfam" id="PF00158">
    <property type="entry name" value="Sigma54_activat"/>
    <property type="match status" value="1"/>
</dbReference>
<evidence type="ECO:0000313" key="6">
    <source>
        <dbReference type="EMBL" id="NDU42561.1"/>
    </source>
</evidence>
<dbReference type="Gene3D" id="1.10.8.60">
    <property type="match status" value="1"/>
</dbReference>
<dbReference type="RefSeq" id="WP_163097780.1">
    <property type="nucleotide sequence ID" value="NZ_CP127523.1"/>
</dbReference>
<reference evidence="6" key="1">
    <citation type="submission" date="2019-11" db="EMBL/GenBank/DDBJ databases">
        <title>Acidithiobacillus ferrianus sp. nov.: a facultatively anaerobic and extremely acidophilic chemolithoautotroph.</title>
        <authorList>
            <person name="Norris P.R."/>
            <person name="Falagan C."/>
            <person name="Moya-Beltran A."/>
            <person name="Castro M."/>
            <person name="Quatrini R."/>
            <person name="Johnson D.B."/>
        </authorList>
    </citation>
    <scope>NUCLEOTIDE SEQUENCE [LARGE SCALE GENOMIC DNA]</scope>
    <source>
        <strain evidence="6">MG</strain>
    </source>
</reference>
<evidence type="ECO:0000256" key="1">
    <source>
        <dbReference type="ARBA" id="ARBA00022741"/>
    </source>
</evidence>
<evidence type="ECO:0000256" key="3">
    <source>
        <dbReference type="ARBA" id="ARBA00023015"/>
    </source>
</evidence>
<evidence type="ECO:0000259" key="5">
    <source>
        <dbReference type="PROSITE" id="PS50045"/>
    </source>
</evidence>
<dbReference type="InterPro" id="IPR027417">
    <property type="entry name" value="P-loop_NTPase"/>
</dbReference>
<dbReference type="PROSITE" id="PS50045">
    <property type="entry name" value="SIGMA54_INTERACT_4"/>
    <property type="match status" value="1"/>
</dbReference>
<dbReference type="PANTHER" id="PTHR32071:SF57">
    <property type="entry name" value="C4-DICARBOXYLATE TRANSPORT TRANSCRIPTIONAL REGULATORY PROTEIN DCTD"/>
    <property type="match status" value="1"/>
</dbReference>
<keyword evidence="3" id="KW-0805">Transcription regulation</keyword>
<dbReference type="Pfam" id="PF25601">
    <property type="entry name" value="AAA_lid_14"/>
    <property type="match status" value="1"/>
</dbReference>
<dbReference type="SUPFAM" id="SSF52540">
    <property type="entry name" value="P-loop containing nucleoside triphosphate hydrolases"/>
    <property type="match status" value="1"/>
</dbReference>
<dbReference type="PROSITE" id="PS00688">
    <property type="entry name" value="SIGMA54_INTERACT_3"/>
    <property type="match status" value="1"/>
</dbReference>
<keyword evidence="1" id="KW-0547">Nucleotide-binding</keyword>
<sequence>MAIYHLPKGQALSQVDFLQRFLAQSIKSCTQTRVAENINREHCIELLGLSAAECLEAYVRAERGVSADDNLDITQYADTIVDLKNRIGGGFSVDEVSPNVVKVVNHCCPFGTSVKESPELCRMTSSVFGAIAARNFGYAKVNLLKRIAINDSNCEIVIHTDQGNASKKSGTEYSIAEDGKVTSSMAGDIIKDDSDSVNPWCKVVDTRSENSRFVAKNIITESKAMSSVFRTIERIAPTNTSVVITGETGTGKEIIARLTHAMSDRSERPFIAINCGAIPEHLIESEIVGFERGAFTGAYRERRGIFERAHMGTIFLDEVNSLPYAAQVKLLRVLQEGEVVRVGGEHSLKVDVRVIAASNQPLRPLVEQNLFRRDLFYRLMVIEVQIPPLRERLDDIGPLSELFLQRLAAKHHHSQKILGHRAWKQIYSYSWPGNVRQLENTLESSFLLSHGHVIDCLVGSEFTDAVSSNESFRDRQKQTKLFSESQFLLEVLLRNSGRVQDAALELGITPRAVYKKISTLGVNLRNVRASLRM</sequence>
<dbReference type="GO" id="GO:0006355">
    <property type="term" value="P:regulation of DNA-templated transcription"/>
    <property type="evidence" value="ECO:0007669"/>
    <property type="project" value="InterPro"/>
</dbReference>
<feature type="domain" description="Sigma-54 factor interaction" evidence="5">
    <location>
        <begin position="218"/>
        <end position="447"/>
    </location>
</feature>
<keyword evidence="4" id="KW-0804">Transcription</keyword>
<dbReference type="GO" id="GO:0005524">
    <property type="term" value="F:ATP binding"/>
    <property type="evidence" value="ECO:0007669"/>
    <property type="project" value="UniProtKB-KW"/>
</dbReference>
<dbReference type="PANTHER" id="PTHR32071">
    <property type="entry name" value="TRANSCRIPTIONAL REGULATORY PROTEIN"/>
    <property type="match status" value="1"/>
</dbReference>
<comment type="caution">
    <text evidence="6">The sequence shown here is derived from an EMBL/GenBank/DDBJ whole genome shotgun (WGS) entry which is preliminary data.</text>
</comment>
<keyword evidence="2" id="KW-0067">ATP-binding</keyword>
<dbReference type="InterPro" id="IPR025944">
    <property type="entry name" value="Sigma_54_int_dom_CS"/>
</dbReference>
<protein>
    <submittedName>
        <fullName evidence="6">AAA domain-containing protein</fullName>
    </submittedName>
</protein>
<dbReference type="EMBL" id="WNJL01000030">
    <property type="protein sequence ID" value="NDU42561.1"/>
    <property type="molecule type" value="Genomic_DNA"/>
</dbReference>
<dbReference type="Pfam" id="PF18546">
    <property type="entry name" value="MetOD1"/>
    <property type="match status" value="1"/>
</dbReference>
<proteinExistence type="predicted"/>
<dbReference type="FunFam" id="3.40.50.300:FF:000006">
    <property type="entry name" value="DNA-binding transcriptional regulator NtrC"/>
    <property type="match status" value="1"/>
</dbReference>
<dbReference type="Pfam" id="PF02954">
    <property type="entry name" value="HTH_8"/>
    <property type="match status" value="1"/>
</dbReference>
<evidence type="ECO:0000256" key="4">
    <source>
        <dbReference type="ARBA" id="ARBA00023163"/>
    </source>
</evidence>